<feature type="region of interest" description="Disordered" evidence="3">
    <location>
        <begin position="540"/>
        <end position="563"/>
    </location>
</feature>
<dbReference type="RefSeq" id="WP_184485015.1">
    <property type="nucleotide sequence ID" value="NZ_JAAEDJ010000035.1"/>
</dbReference>
<dbReference type="PRINTS" id="PR00313">
    <property type="entry name" value="CABNDNGRPT"/>
</dbReference>
<protein>
    <submittedName>
        <fullName evidence="4">Ca2+-binding RTX toxin-like protein</fullName>
    </submittedName>
</protein>
<proteinExistence type="predicted"/>
<dbReference type="GO" id="GO:0005576">
    <property type="term" value="C:extracellular region"/>
    <property type="evidence" value="ECO:0007669"/>
    <property type="project" value="UniProtKB-SubCell"/>
</dbReference>
<dbReference type="InterPro" id="IPR050557">
    <property type="entry name" value="RTX_toxin/Mannuronan_C5-epim"/>
</dbReference>
<dbReference type="Proteomes" id="UP000562254">
    <property type="component" value="Unassembled WGS sequence"/>
</dbReference>
<feature type="region of interest" description="Disordered" evidence="3">
    <location>
        <begin position="719"/>
        <end position="762"/>
    </location>
</feature>
<dbReference type="PROSITE" id="PS00330">
    <property type="entry name" value="HEMOLYSIN_CALCIUM"/>
    <property type="match status" value="7"/>
</dbReference>
<evidence type="ECO:0000313" key="4">
    <source>
        <dbReference type="EMBL" id="MBB5690341.1"/>
    </source>
</evidence>
<name>A0A840Y2W7_9PROT</name>
<dbReference type="Gene3D" id="2.150.10.10">
    <property type="entry name" value="Serralysin-like metalloprotease, C-terminal"/>
    <property type="match status" value="4"/>
</dbReference>
<dbReference type="InterPro" id="IPR011049">
    <property type="entry name" value="Serralysin-like_metalloprot_C"/>
</dbReference>
<comment type="caution">
    <text evidence="4">The sequence shown here is derived from an EMBL/GenBank/DDBJ whole genome shotgun (WGS) entry which is preliminary data.</text>
</comment>
<accession>A0A840Y2W7</accession>
<evidence type="ECO:0000256" key="1">
    <source>
        <dbReference type="ARBA" id="ARBA00004613"/>
    </source>
</evidence>
<dbReference type="InterPro" id="IPR018247">
    <property type="entry name" value="EF_Hand_1_Ca_BS"/>
</dbReference>
<dbReference type="InterPro" id="IPR001343">
    <property type="entry name" value="Hemolysn_Ca-bd"/>
</dbReference>
<feature type="compositionally biased region" description="Acidic residues" evidence="3">
    <location>
        <begin position="543"/>
        <end position="552"/>
    </location>
</feature>
<evidence type="ECO:0000313" key="5">
    <source>
        <dbReference type="Proteomes" id="UP000562254"/>
    </source>
</evidence>
<feature type="compositionally biased region" description="Basic residues" evidence="3">
    <location>
        <begin position="749"/>
        <end position="762"/>
    </location>
</feature>
<dbReference type="SUPFAM" id="SSF51120">
    <property type="entry name" value="beta-Roll"/>
    <property type="match status" value="4"/>
</dbReference>
<comment type="subcellular location">
    <subcellularLocation>
        <location evidence="1">Secreted</location>
    </subcellularLocation>
</comment>
<keyword evidence="2" id="KW-0964">Secreted</keyword>
<organism evidence="4 5">
    <name type="scientific">Neoroseomonas alkaliterrae</name>
    <dbReference type="NCBI Taxonomy" id="1452450"/>
    <lineage>
        <taxon>Bacteria</taxon>
        <taxon>Pseudomonadati</taxon>
        <taxon>Pseudomonadota</taxon>
        <taxon>Alphaproteobacteria</taxon>
        <taxon>Acetobacterales</taxon>
        <taxon>Acetobacteraceae</taxon>
        <taxon>Neoroseomonas</taxon>
    </lineage>
</organism>
<dbReference type="InterPro" id="IPR018511">
    <property type="entry name" value="Hemolysin-typ_Ca-bd_CS"/>
</dbReference>
<dbReference type="PROSITE" id="PS00018">
    <property type="entry name" value="EF_HAND_1"/>
    <property type="match status" value="1"/>
</dbReference>
<dbReference type="AlphaFoldDB" id="A0A840Y2W7"/>
<keyword evidence="5" id="KW-1185">Reference proteome</keyword>
<dbReference type="PANTHER" id="PTHR38340:SF1">
    <property type="entry name" value="S-LAYER PROTEIN"/>
    <property type="match status" value="1"/>
</dbReference>
<dbReference type="PANTHER" id="PTHR38340">
    <property type="entry name" value="S-LAYER PROTEIN"/>
    <property type="match status" value="1"/>
</dbReference>
<dbReference type="GO" id="GO:0005509">
    <property type="term" value="F:calcium ion binding"/>
    <property type="evidence" value="ECO:0007669"/>
    <property type="project" value="InterPro"/>
</dbReference>
<evidence type="ECO:0000256" key="2">
    <source>
        <dbReference type="ARBA" id="ARBA00022525"/>
    </source>
</evidence>
<sequence>MATHVFADLAGGAVNFVPSQDQLLFGAAYAAASIRFTQAGADLLVSSGGQSLRLLDVALVGSGLSGANFVFEDGSVLFLDGPGNSTRAGTDGADWIAIDRGGADTVDAGAGEDRIVAGAMLDAADRLDGGAGTHDVLAIDGNLSVVLGPFTLRGVETIEVGAGFVTLTLDDATVATATPRPGALFTVDAGGQGTNARLTVMGGAVVSGGMALLGGAGDDSLVGGLLADRLVGGAGDDTIHGGAGDDTIEGGGGQDVLVGGAGDDLFVFTARDVPQSTPASPDLILDFEGAGIPGGDRIALPGQVAIGRVLAFHVAPADFAFVGYAESGQQIPSSRIGDGIVDVLWRVVVGAEWRFEIWVDLDDDGRFGTTDLFFRVAVPEGDAATALMAADFAVGFGAQFGGPGDDTMAGLGGTDDLFFGGEGNDSLLGGDGVDELHGGPGDDTLRGGDLADLLYGGPGSDWLEGGDGWDTLFAADPYAPETESPGDRNRLIGGAGPDMLFGGLGRDTLEGGTEDDVLWGDAGDDSLLGGQGDDILFGGAGDDVLDGGEGDDTLTGGPGRDTMTGGPGADLFLYDLMAPGQKGASAAAPDWITDFDPGAGDRIALGTTTGMAMGGFGLGPLVWRGAIAPRDLAAGLPLGLALPGGGIGTGYYQAFWVPALAGAADAGGWFVVDLDQDHLLGAEDFVLRLGGAGAPVSLDQTAFAAGSFRVLVGNRGGGHAVGRGGRSGGVRPRRQRPADRQRWAGPAARWRRQRHAARRRGR</sequence>
<evidence type="ECO:0000256" key="3">
    <source>
        <dbReference type="SAM" id="MobiDB-lite"/>
    </source>
</evidence>
<gene>
    <name evidence="4" type="ORF">FHS88_002474</name>
</gene>
<dbReference type="Pfam" id="PF00353">
    <property type="entry name" value="HemolysinCabind"/>
    <property type="match status" value="7"/>
</dbReference>
<dbReference type="EMBL" id="JACIJE010000006">
    <property type="protein sequence ID" value="MBB5690341.1"/>
    <property type="molecule type" value="Genomic_DNA"/>
</dbReference>
<reference evidence="4 5" key="1">
    <citation type="submission" date="2020-08" db="EMBL/GenBank/DDBJ databases">
        <title>Genomic Encyclopedia of Type Strains, Phase IV (KMG-IV): sequencing the most valuable type-strain genomes for metagenomic binning, comparative biology and taxonomic classification.</title>
        <authorList>
            <person name="Goeker M."/>
        </authorList>
    </citation>
    <scope>NUCLEOTIDE SEQUENCE [LARGE SCALE GENOMIC DNA]</scope>
    <source>
        <strain evidence="4 5">DSM 25895</strain>
    </source>
</reference>
<feature type="compositionally biased region" description="Gly residues" evidence="3">
    <location>
        <begin position="719"/>
        <end position="728"/>
    </location>
</feature>